<accession>A0A0J9E401</accession>
<dbReference type="EMBL" id="LFTY01000002">
    <property type="protein sequence ID" value="KMW56574.1"/>
    <property type="molecule type" value="Genomic_DNA"/>
</dbReference>
<name>A0A0J9E401_9RHOB</name>
<dbReference type="RefSeq" id="WP_049642440.1">
    <property type="nucleotide sequence ID" value="NZ_LFTY01000002.1"/>
</dbReference>
<dbReference type="OrthoDB" id="7873197at2"/>
<evidence type="ECO:0000313" key="2">
    <source>
        <dbReference type="Proteomes" id="UP000037178"/>
    </source>
</evidence>
<dbReference type="Proteomes" id="UP000037178">
    <property type="component" value="Unassembled WGS sequence"/>
</dbReference>
<proteinExistence type="predicted"/>
<dbReference type="STRING" id="1675527.AIOL_001528"/>
<organism evidence="1 2">
    <name type="scientific">Candidatus Rhodobacter oscarellae</name>
    <dbReference type="NCBI Taxonomy" id="1675527"/>
    <lineage>
        <taxon>Bacteria</taxon>
        <taxon>Pseudomonadati</taxon>
        <taxon>Pseudomonadota</taxon>
        <taxon>Alphaproteobacteria</taxon>
        <taxon>Rhodobacterales</taxon>
        <taxon>Rhodobacter group</taxon>
        <taxon>Rhodobacter</taxon>
    </lineage>
</organism>
<reference evidence="1 2" key="1">
    <citation type="submission" date="2015-06" db="EMBL/GenBank/DDBJ databases">
        <title>Draft genome sequence of an Alphaproteobacteria species associated to the Mediterranean sponge Oscarella lobularis.</title>
        <authorList>
            <person name="Jourda C."/>
            <person name="Santini S."/>
            <person name="Claverie J.-M."/>
        </authorList>
    </citation>
    <scope>NUCLEOTIDE SEQUENCE [LARGE SCALE GENOMIC DNA]</scope>
    <source>
        <strain evidence="1">IGS</strain>
    </source>
</reference>
<comment type="caution">
    <text evidence="1">The sequence shown here is derived from an EMBL/GenBank/DDBJ whole genome shotgun (WGS) entry which is preliminary data.</text>
</comment>
<dbReference type="AlphaFoldDB" id="A0A0J9E401"/>
<evidence type="ECO:0000313" key="1">
    <source>
        <dbReference type="EMBL" id="KMW56574.1"/>
    </source>
</evidence>
<dbReference type="PATRIC" id="fig|1675527.3.peg.1621"/>
<sequence>MTLIKPFEEGADQDESLAVAEQLFEEAGVILGRLLSKARQDDDEAIGRARTALKELAEGWKMAVTERNRVADERKKTAGIEGSYAVDYAAARSEIGRRLARLRAAGSG</sequence>
<gene>
    <name evidence="1" type="ORF">AIOL_001528</name>
</gene>
<keyword evidence="2" id="KW-1185">Reference proteome</keyword>
<protein>
    <submittedName>
        <fullName evidence="1">Gene Transfer Agent (GTA)</fullName>
    </submittedName>
</protein>